<feature type="signal peptide" evidence="2">
    <location>
        <begin position="1"/>
        <end position="27"/>
    </location>
</feature>
<dbReference type="Gene3D" id="3.10.350.10">
    <property type="entry name" value="LysM domain"/>
    <property type="match status" value="1"/>
</dbReference>
<dbReference type="AlphaFoldDB" id="A0A0R2FY17"/>
<dbReference type="EMBL" id="JQAX01000001">
    <property type="protein sequence ID" value="KRN33329.1"/>
    <property type="molecule type" value="Genomic_DNA"/>
</dbReference>
<keyword evidence="5" id="KW-1185">Reference proteome</keyword>
<evidence type="ECO:0000256" key="1">
    <source>
        <dbReference type="SAM" id="MobiDB-lite"/>
    </source>
</evidence>
<dbReference type="CDD" id="cd00118">
    <property type="entry name" value="LysM"/>
    <property type="match status" value="1"/>
</dbReference>
<dbReference type="PROSITE" id="PS51782">
    <property type="entry name" value="LYSM"/>
    <property type="match status" value="1"/>
</dbReference>
<name>A0A0R2FY17_9LACO</name>
<comment type="caution">
    <text evidence="4">The sequence shown here is derived from an EMBL/GenBank/DDBJ whole genome shotgun (WGS) entry which is preliminary data.</text>
</comment>
<dbReference type="RefSeq" id="WP_022791177.1">
    <property type="nucleotide sequence ID" value="NZ_ATUU01000001.1"/>
</dbReference>
<organism evidence="4 5">
    <name type="scientific">Weissella halotolerans DSM 20190</name>
    <dbReference type="NCBI Taxonomy" id="1123500"/>
    <lineage>
        <taxon>Bacteria</taxon>
        <taxon>Bacillati</taxon>
        <taxon>Bacillota</taxon>
        <taxon>Bacilli</taxon>
        <taxon>Lactobacillales</taxon>
        <taxon>Lactobacillaceae</taxon>
        <taxon>Weissella</taxon>
    </lineage>
</organism>
<feature type="region of interest" description="Disordered" evidence="1">
    <location>
        <begin position="111"/>
        <end position="155"/>
    </location>
</feature>
<accession>A0A0R2FY17</accession>
<dbReference type="Proteomes" id="UP000051296">
    <property type="component" value="Unassembled WGS sequence"/>
</dbReference>
<dbReference type="Gene3D" id="1.10.530.10">
    <property type="match status" value="1"/>
</dbReference>
<dbReference type="InParanoid" id="A0A0R2FY17"/>
<protein>
    <submittedName>
        <fullName evidence="4">Peptidoglycan-binding lysm</fullName>
    </submittedName>
</protein>
<proteinExistence type="predicted"/>
<dbReference type="SUPFAM" id="SSF53955">
    <property type="entry name" value="Lysozyme-like"/>
    <property type="match status" value="1"/>
</dbReference>
<dbReference type="InterPro" id="IPR036779">
    <property type="entry name" value="LysM_dom_sf"/>
</dbReference>
<dbReference type="SMART" id="SM00257">
    <property type="entry name" value="LysM"/>
    <property type="match status" value="1"/>
</dbReference>
<dbReference type="Pfam" id="PF01476">
    <property type="entry name" value="LysM"/>
    <property type="match status" value="1"/>
</dbReference>
<dbReference type="OrthoDB" id="2329027at2"/>
<feature type="chain" id="PRO_5006417168" evidence="2">
    <location>
        <begin position="28"/>
        <end position="238"/>
    </location>
</feature>
<feature type="domain" description="LysM" evidence="3">
    <location>
        <begin position="29"/>
        <end position="73"/>
    </location>
</feature>
<evidence type="ECO:0000256" key="2">
    <source>
        <dbReference type="SAM" id="SignalP"/>
    </source>
</evidence>
<dbReference type="STRING" id="1123500.GCA_000420365_00376"/>
<evidence type="ECO:0000313" key="4">
    <source>
        <dbReference type="EMBL" id="KRN33329.1"/>
    </source>
</evidence>
<dbReference type="InterPro" id="IPR023346">
    <property type="entry name" value="Lysozyme-like_dom_sf"/>
</dbReference>
<sequence>MSKPKEVALTVAGLATALAAGQTVVNAATTYTVKQGDTLSEVASKFNLSVEDLVSTNKITDENMIFTDQKLEVPDQGQTSVSASDAASVDAADEAAAKAVAEANAAKKQTAQEQAASQAEATTTQTASADSQAPAATQTVATAQPAPAQASASASGSVHDQFIAAGGTEAMWASIVMPESGGNPNAVNPAGYRGLGQTKEGWGSGSVAQQTQGMLNYATSRYGSVENALSFRAAHNWW</sequence>
<evidence type="ECO:0000313" key="5">
    <source>
        <dbReference type="Proteomes" id="UP000051296"/>
    </source>
</evidence>
<dbReference type="InterPro" id="IPR018392">
    <property type="entry name" value="LysM"/>
</dbReference>
<evidence type="ECO:0000259" key="3">
    <source>
        <dbReference type="PROSITE" id="PS51782"/>
    </source>
</evidence>
<gene>
    <name evidence="4" type="ORF">IV68_GL000127</name>
</gene>
<dbReference type="eggNOG" id="COG1388">
    <property type="taxonomic scope" value="Bacteria"/>
</dbReference>
<keyword evidence="2" id="KW-0732">Signal</keyword>
<dbReference type="PATRIC" id="fig|1123500.6.peg.125"/>
<dbReference type="SUPFAM" id="SSF54106">
    <property type="entry name" value="LysM domain"/>
    <property type="match status" value="1"/>
</dbReference>
<reference evidence="4 5" key="1">
    <citation type="journal article" date="2015" name="Genome Announc.">
        <title>Expanding the biotechnology potential of lactobacilli through comparative genomics of 213 strains and associated genera.</title>
        <authorList>
            <person name="Sun Z."/>
            <person name="Harris H.M."/>
            <person name="McCann A."/>
            <person name="Guo C."/>
            <person name="Argimon S."/>
            <person name="Zhang W."/>
            <person name="Yang X."/>
            <person name="Jeffery I.B."/>
            <person name="Cooney J.C."/>
            <person name="Kagawa T.F."/>
            <person name="Liu W."/>
            <person name="Song Y."/>
            <person name="Salvetti E."/>
            <person name="Wrobel A."/>
            <person name="Rasinkangas P."/>
            <person name="Parkhill J."/>
            <person name="Rea M.C."/>
            <person name="O'Sullivan O."/>
            <person name="Ritari J."/>
            <person name="Douillard F.P."/>
            <person name="Paul Ross R."/>
            <person name="Yang R."/>
            <person name="Briner A.E."/>
            <person name="Felis G.E."/>
            <person name="de Vos W.M."/>
            <person name="Barrangou R."/>
            <person name="Klaenhammer T.R."/>
            <person name="Caufield P.W."/>
            <person name="Cui Y."/>
            <person name="Zhang H."/>
            <person name="O'Toole P.W."/>
        </authorList>
    </citation>
    <scope>NUCLEOTIDE SEQUENCE [LARGE SCALE GENOMIC DNA]</scope>
    <source>
        <strain evidence="4 5">DSM 20190</strain>
    </source>
</reference>